<dbReference type="PANTHER" id="PTHR47332">
    <property type="entry name" value="SET DOMAIN-CONTAINING PROTEIN 5"/>
    <property type="match status" value="1"/>
</dbReference>
<dbReference type="RefSeq" id="XP_016235697.1">
    <property type="nucleotide sequence ID" value="XM_016379870.1"/>
</dbReference>
<gene>
    <name evidence="3" type="ORF">PV08_05527</name>
</gene>
<evidence type="ECO:0000256" key="1">
    <source>
        <dbReference type="SAM" id="SignalP"/>
    </source>
</evidence>
<sequence>MRSRRQRSMFQVICICFSLFALTPPVAADDDALYQVDPDQLFQSVKLDLQGDPSDSDSYSPWSYRPFCTDTLFDKINDEPLCVYTSTGFAGGRGLSLFTTPSVADHIVATTPLFSEHDTSVVSSGVNTHSGNWYTAPIPGKGTGMLASKALRRGNLVLATTPILIAYSENVLDATTREKYLRRAIDQLPSVTRAMYLSLASLSDNAETQVQDIAAANTFGISLGSERDREGEQRPHLAVFPEASRMNHDCAPNAIFHIDTRTLTQHVHAVRSVAASEELSIAYTSPLDSTAERQAYLRRSFGFQCSCSRCRRGKDNADADADSNSDLVLSEMATLQSILGDWSPASKASVSHAERLVSLYVQEGLQGYMDPAYCHAALVYGSVGSARGVKKYVDLAVRAIELRLGPDNEDIKVWKEMAAAPEKHWSWRRRKQK</sequence>
<evidence type="ECO:0000313" key="4">
    <source>
        <dbReference type="Proteomes" id="UP000053328"/>
    </source>
</evidence>
<dbReference type="AlphaFoldDB" id="A0A0D1YKI2"/>
<dbReference type="CDD" id="cd20071">
    <property type="entry name" value="SET_SMYD"/>
    <property type="match status" value="1"/>
</dbReference>
<dbReference type="InterPro" id="IPR046341">
    <property type="entry name" value="SET_dom_sf"/>
</dbReference>
<organism evidence="3 4">
    <name type="scientific">Exophiala spinifera</name>
    <dbReference type="NCBI Taxonomy" id="91928"/>
    <lineage>
        <taxon>Eukaryota</taxon>
        <taxon>Fungi</taxon>
        <taxon>Dikarya</taxon>
        <taxon>Ascomycota</taxon>
        <taxon>Pezizomycotina</taxon>
        <taxon>Eurotiomycetes</taxon>
        <taxon>Chaetothyriomycetidae</taxon>
        <taxon>Chaetothyriales</taxon>
        <taxon>Herpotrichiellaceae</taxon>
        <taxon>Exophiala</taxon>
    </lineage>
</organism>
<evidence type="ECO:0000313" key="3">
    <source>
        <dbReference type="EMBL" id="KIW15481.1"/>
    </source>
</evidence>
<dbReference type="InterPro" id="IPR053185">
    <property type="entry name" value="SET_domain_protein"/>
</dbReference>
<reference evidence="3 4" key="1">
    <citation type="submission" date="2015-01" db="EMBL/GenBank/DDBJ databases">
        <title>The Genome Sequence of Exophiala spinifera CBS89968.</title>
        <authorList>
            <consortium name="The Broad Institute Genomics Platform"/>
            <person name="Cuomo C."/>
            <person name="de Hoog S."/>
            <person name="Gorbushina A."/>
            <person name="Stielow B."/>
            <person name="Teixiera M."/>
            <person name="Abouelleil A."/>
            <person name="Chapman S.B."/>
            <person name="Priest M."/>
            <person name="Young S.K."/>
            <person name="Wortman J."/>
            <person name="Nusbaum C."/>
            <person name="Birren B."/>
        </authorList>
    </citation>
    <scope>NUCLEOTIDE SEQUENCE [LARGE SCALE GENOMIC DNA]</scope>
    <source>
        <strain evidence="3 4">CBS 89968</strain>
    </source>
</reference>
<dbReference type="Proteomes" id="UP000053328">
    <property type="component" value="Unassembled WGS sequence"/>
</dbReference>
<evidence type="ECO:0000259" key="2">
    <source>
        <dbReference type="PROSITE" id="PS50280"/>
    </source>
</evidence>
<protein>
    <recommendedName>
        <fullName evidence="2">SET domain-containing protein</fullName>
    </recommendedName>
</protein>
<name>A0A0D1YKI2_9EURO</name>
<dbReference type="HOGENOM" id="CLU_028281_6_1_1"/>
<dbReference type="SUPFAM" id="SSF82199">
    <property type="entry name" value="SET domain"/>
    <property type="match status" value="1"/>
</dbReference>
<feature type="chain" id="PRO_5002237148" description="SET domain-containing protein" evidence="1">
    <location>
        <begin position="29"/>
        <end position="433"/>
    </location>
</feature>
<accession>A0A0D1YKI2</accession>
<dbReference type="OrthoDB" id="265717at2759"/>
<keyword evidence="4" id="KW-1185">Reference proteome</keyword>
<dbReference type="InterPro" id="IPR001214">
    <property type="entry name" value="SET_dom"/>
</dbReference>
<dbReference type="Pfam" id="PF00856">
    <property type="entry name" value="SET"/>
    <property type="match status" value="1"/>
</dbReference>
<dbReference type="Gene3D" id="2.170.270.10">
    <property type="entry name" value="SET domain"/>
    <property type="match status" value="1"/>
</dbReference>
<dbReference type="PROSITE" id="PS50280">
    <property type="entry name" value="SET"/>
    <property type="match status" value="1"/>
</dbReference>
<dbReference type="GeneID" id="27332610"/>
<proteinExistence type="predicted"/>
<feature type="domain" description="SET" evidence="2">
    <location>
        <begin position="79"/>
        <end position="284"/>
    </location>
</feature>
<feature type="signal peptide" evidence="1">
    <location>
        <begin position="1"/>
        <end position="28"/>
    </location>
</feature>
<keyword evidence="1" id="KW-0732">Signal</keyword>
<dbReference type="VEuPathDB" id="FungiDB:PV08_05527"/>
<dbReference type="STRING" id="91928.A0A0D1YKI2"/>
<dbReference type="EMBL" id="KN847495">
    <property type="protein sequence ID" value="KIW15481.1"/>
    <property type="molecule type" value="Genomic_DNA"/>
</dbReference>
<dbReference type="PANTHER" id="PTHR47332:SF6">
    <property type="entry name" value="SET DOMAIN-CONTAINING PROTEIN"/>
    <property type="match status" value="1"/>
</dbReference>